<dbReference type="Pfam" id="PF03466">
    <property type="entry name" value="LysR_substrate"/>
    <property type="match status" value="1"/>
</dbReference>
<evidence type="ECO:0000313" key="7">
    <source>
        <dbReference type="Proteomes" id="UP000019812"/>
    </source>
</evidence>
<evidence type="ECO:0000256" key="3">
    <source>
        <dbReference type="ARBA" id="ARBA00023125"/>
    </source>
</evidence>
<dbReference type="GO" id="GO:0043565">
    <property type="term" value="F:sequence-specific DNA binding"/>
    <property type="evidence" value="ECO:0007669"/>
    <property type="project" value="TreeGrafter"/>
</dbReference>
<protein>
    <submittedName>
        <fullName evidence="6">D-malate degradation protein R</fullName>
    </submittedName>
</protein>
<comment type="similarity">
    <text evidence="1">Belongs to the LysR transcriptional regulatory family.</text>
</comment>
<comment type="caution">
    <text evidence="6">The sequence shown here is derived from an EMBL/GenBank/DDBJ whole genome shotgun (WGS) entry which is preliminary data.</text>
</comment>
<dbReference type="GO" id="GO:0003700">
    <property type="term" value="F:DNA-binding transcription factor activity"/>
    <property type="evidence" value="ECO:0007669"/>
    <property type="project" value="TreeGrafter"/>
</dbReference>
<evidence type="ECO:0000259" key="5">
    <source>
        <dbReference type="Pfam" id="PF03466"/>
    </source>
</evidence>
<evidence type="ECO:0000256" key="1">
    <source>
        <dbReference type="ARBA" id="ARBA00009437"/>
    </source>
</evidence>
<evidence type="ECO:0000256" key="4">
    <source>
        <dbReference type="ARBA" id="ARBA00023163"/>
    </source>
</evidence>
<name>A0A084Y409_9PROT</name>
<dbReference type="InterPro" id="IPR058163">
    <property type="entry name" value="LysR-type_TF_proteobact-type"/>
</dbReference>
<proteinExistence type="inferred from homology"/>
<dbReference type="GO" id="GO:0006351">
    <property type="term" value="P:DNA-templated transcription"/>
    <property type="evidence" value="ECO:0007669"/>
    <property type="project" value="TreeGrafter"/>
</dbReference>
<dbReference type="STRING" id="1457154.CAPSK01_000927"/>
<dbReference type="EMBL" id="JDSS02000015">
    <property type="protein sequence ID" value="KFB69453.1"/>
    <property type="molecule type" value="Genomic_DNA"/>
</dbReference>
<gene>
    <name evidence="6" type="primary">dmlR_1</name>
    <name evidence="6" type="ORF">CAPSK01_000927</name>
</gene>
<organism evidence="6 7">
    <name type="scientific">Candidatus Accumulibacter vicinus</name>
    <dbReference type="NCBI Taxonomy" id="2954382"/>
    <lineage>
        <taxon>Bacteria</taxon>
        <taxon>Pseudomonadati</taxon>
        <taxon>Pseudomonadota</taxon>
        <taxon>Betaproteobacteria</taxon>
        <taxon>Candidatus Accumulibacter</taxon>
    </lineage>
</organism>
<dbReference type="PANTHER" id="PTHR30537">
    <property type="entry name" value="HTH-TYPE TRANSCRIPTIONAL REGULATOR"/>
    <property type="match status" value="1"/>
</dbReference>
<dbReference type="AlphaFoldDB" id="A0A084Y409"/>
<evidence type="ECO:0000256" key="2">
    <source>
        <dbReference type="ARBA" id="ARBA00023015"/>
    </source>
</evidence>
<dbReference type="Proteomes" id="UP000019812">
    <property type="component" value="Unassembled WGS sequence"/>
</dbReference>
<dbReference type="FunFam" id="3.40.190.290:FF:000001">
    <property type="entry name" value="Transcriptional regulator, LysR family"/>
    <property type="match status" value="1"/>
</dbReference>
<dbReference type="Gene3D" id="3.40.190.290">
    <property type="match status" value="1"/>
</dbReference>
<dbReference type="PANTHER" id="PTHR30537:SF21">
    <property type="entry name" value="HTH-TYPE TRANSCRIPTIONAL REGULATOR SINR-RELATED"/>
    <property type="match status" value="1"/>
</dbReference>
<sequence>MPRRALFVRFTRSLRLTQEGEIFLQHCRQGLQAFADGHNLLADGDATVRGTIQISLPSDLGRNLILPWLDDFQARHPQLQMRVQLSDRIAGVYRQPIDIALRYGLPPDSSLVVLPVAPDNRRVLCASPAYLARTGTPKTPTALIGHNCLCYLLGDAIHDRWRFVRGGREESVRVRGNRVSDDGDAVRHWAVAGHGIAYKSALDVADNLHAGRLTALCPEWRGEAAPLNLVCADRRQINPAVRELREFLAARCAATVLPRDAAVDVVNRRP</sequence>
<dbReference type="CDD" id="cd08422">
    <property type="entry name" value="PBP2_CrgA_like"/>
    <property type="match status" value="1"/>
</dbReference>
<dbReference type="SUPFAM" id="SSF53850">
    <property type="entry name" value="Periplasmic binding protein-like II"/>
    <property type="match status" value="1"/>
</dbReference>
<keyword evidence="3" id="KW-0238">DNA-binding</keyword>
<keyword evidence="2" id="KW-0805">Transcription regulation</keyword>
<evidence type="ECO:0000313" key="6">
    <source>
        <dbReference type="EMBL" id="KFB69453.1"/>
    </source>
</evidence>
<keyword evidence="4" id="KW-0804">Transcription</keyword>
<dbReference type="InterPro" id="IPR005119">
    <property type="entry name" value="LysR_subst-bd"/>
</dbReference>
<feature type="domain" description="LysR substrate-binding" evidence="5">
    <location>
        <begin position="48"/>
        <end position="252"/>
    </location>
</feature>
<reference evidence="6 7" key="1">
    <citation type="submission" date="2014-07" db="EMBL/GenBank/DDBJ databases">
        <title>Expanding our view of genomic diversity in Candidatus Accumulibacter clades.</title>
        <authorList>
            <person name="Skennerton C.T."/>
            <person name="Barr J.J."/>
            <person name="Slater F.R."/>
            <person name="Bond P.L."/>
            <person name="Tyson G.W."/>
        </authorList>
    </citation>
    <scope>NUCLEOTIDE SEQUENCE [LARGE SCALE GENOMIC DNA]</scope>
    <source>
        <strain evidence="7">SK-01</strain>
    </source>
</reference>
<accession>A0A084Y409</accession>